<dbReference type="SUPFAM" id="SSF48366">
    <property type="entry name" value="Ras GEF"/>
    <property type="match status" value="1"/>
</dbReference>
<dbReference type="GO" id="GO:0043204">
    <property type="term" value="C:perikaryon"/>
    <property type="evidence" value="ECO:0007669"/>
    <property type="project" value="UniProtKB-SubCell"/>
</dbReference>
<feature type="domain" description="KIND" evidence="18">
    <location>
        <begin position="504"/>
        <end position="668"/>
    </location>
</feature>
<accession>A0A6I8NGW9</accession>
<evidence type="ECO:0000256" key="3">
    <source>
        <dbReference type="ARBA" id="ARBA00022553"/>
    </source>
</evidence>
<dbReference type="FunFam" id="1.20.870.10:FF:000014">
    <property type="entry name" value="Kinase non-catalytic C-lobe domain-containing 1"/>
    <property type="match status" value="1"/>
</dbReference>
<dbReference type="GeneID" id="103169267"/>
<feature type="domain" description="Ras-GEF" evidence="16">
    <location>
        <begin position="1588"/>
        <end position="1839"/>
    </location>
</feature>
<keyword evidence="6 14" id="KW-0175">Coiled coil</keyword>
<feature type="region of interest" description="Disordered" evidence="15">
    <location>
        <begin position="879"/>
        <end position="938"/>
    </location>
</feature>
<evidence type="ECO:0000313" key="20">
    <source>
        <dbReference type="Proteomes" id="UP000002279"/>
    </source>
</evidence>
<feature type="domain" description="KIND" evidence="18">
    <location>
        <begin position="37"/>
        <end position="217"/>
    </location>
</feature>
<dbReference type="InterPro" id="IPR036964">
    <property type="entry name" value="RASGEF_cat_dom_sf"/>
</dbReference>
<dbReference type="FunFam" id="1.10.510.10:FF:000694">
    <property type="entry name" value="Kinase non-catalytic C-lobe domain containing 1"/>
    <property type="match status" value="1"/>
</dbReference>
<evidence type="ECO:0000256" key="15">
    <source>
        <dbReference type="SAM" id="MobiDB-lite"/>
    </source>
</evidence>
<name>A0A6I8NGW9_ORNAN</name>
<dbReference type="Ensembl" id="ENSOANT00000065700.1">
    <property type="protein sequence ID" value="ENSOANP00000040327.1"/>
    <property type="gene ID" value="ENSOANG00000043430.1"/>
</dbReference>
<dbReference type="Bgee" id="ENSOANG00000043430">
    <property type="expression patterns" value="Expressed in brain and 2 other cell types or tissues"/>
</dbReference>
<dbReference type="OMA" id="ASTCKVH"/>
<dbReference type="Gene3D" id="1.10.840.10">
    <property type="entry name" value="Ras guanine-nucleotide exchange factors catalytic domain"/>
    <property type="match status" value="1"/>
</dbReference>
<dbReference type="Pfam" id="PF00618">
    <property type="entry name" value="RasGEF_N"/>
    <property type="match status" value="1"/>
</dbReference>
<dbReference type="GO" id="GO:0005085">
    <property type="term" value="F:guanyl-nucleotide exchange factor activity"/>
    <property type="evidence" value="ECO:0000318"/>
    <property type="project" value="GO_Central"/>
</dbReference>
<dbReference type="FunCoup" id="A0A6I8NGW9">
    <property type="interactions" value="63"/>
</dbReference>
<dbReference type="SMART" id="SM00147">
    <property type="entry name" value="RasGEF"/>
    <property type="match status" value="1"/>
</dbReference>
<evidence type="ECO:0000259" key="17">
    <source>
        <dbReference type="PROSITE" id="PS50212"/>
    </source>
</evidence>
<feature type="compositionally biased region" description="Gly residues" evidence="15">
    <location>
        <begin position="415"/>
        <end position="424"/>
    </location>
</feature>
<evidence type="ECO:0000256" key="1">
    <source>
        <dbReference type="ARBA" id="ARBA00004279"/>
    </source>
</evidence>
<dbReference type="KEGG" id="oaa:103169267"/>
<comment type="subcellular location">
    <subcellularLocation>
        <location evidence="1">Cell projection</location>
        <location evidence="1">Dendrite</location>
    </subcellularLocation>
    <subcellularLocation>
        <location evidence="2">Perikaryon</location>
    </subcellularLocation>
</comment>
<evidence type="ECO:0000256" key="13">
    <source>
        <dbReference type="PROSITE-ProRule" id="PRU00168"/>
    </source>
</evidence>
<dbReference type="PANTHER" id="PTHR21560:SF0">
    <property type="entry name" value="KINASE NON-CATALYTIC C-LOBE DOMAIN-CONTAINING PROTEIN 1"/>
    <property type="match status" value="1"/>
</dbReference>
<dbReference type="GO" id="GO:0032045">
    <property type="term" value="C:guanyl-nucleotide exchange factor complex"/>
    <property type="evidence" value="ECO:0000318"/>
    <property type="project" value="GO_Central"/>
</dbReference>
<evidence type="ECO:0000256" key="10">
    <source>
        <dbReference type="ARBA" id="ARBA00073176"/>
    </source>
</evidence>
<evidence type="ECO:0000256" key="12">
    <source>
        <dbReference type="ARBA" id="ARBA00081643"/>
    </source>
</evidence>
<evidence type="ECO:0000259" key="16">
    <source>
        <dbReference type="PROSITE" id="PS50009"/>
    </source>
</evidence>
<dbReference type="InterPro" id="IPR029899">
    <property type="entry name" value="KNDC1"/>
</dbReference>
<gene>
    <name evidence="19" type="primary">KNDC1</name>
</gene>
<dbReference type="GO" id="GO:0007264">
    <property type="term" value="P:small GTPase-mediated signal transduction"/>
    <property type="evidence" value="ECO:0007669"/>
    <property type="project" value="InterPro"/>
</dbReference>
<feature type="region of interest" description="Disordered" evidence="15">
    <location>
        <begin position="748"/>
        <end position="773"/>
    </location>
</feature>
<feature type="compositionally biased region" description="Polar residues" evidence="15">
    <location>
        <begin position="846"/>
        <end position="855"/>
    </location>
</feature>
<dbReference type="Gene3D" id="1.10.510.10">
    <property type="entry name" value="Transferase(Phosphotransferase) domain 1"/>
    <property type="match status" value="2"/>
</dbReference>
<keyword evidence="4 13" id="KW-0344">Guanine-nucleotide releasing factor</keyword>
<feature type="compositionally biased region" description="Polar residues" evidence="15">
    <location>
        <begin position="900"/>
        <end position="921"/>
    </location>
</feature>
<feature type="region of interest" description="Disordered" evidence="15">
    <location>
        <begin position="398"/>
        <end position="496"/>
    </location>
</feature>
<feature type="compositionally biased region" description="Polar residues" evidence="15">
    <location>
        <begin position="455"/>
        <end position="472"/>
    </location>
</feature>
<feature type="domain" description="N-terminal Ras-GEF" evidence="17">
    <location>
        <begin position="1366"/>
        <end position="1494"/>
    </location>
</feature>
<dbReference type="GO" id="GO:0030425">
    <property type="term" value="C:dendrite"/>
    <property type="evidence" value="ECO:0000318"/>
    <property type="project" value="GO_Central"/>
</dbReference>
<keyword evidence="20" id="KW-1185">Reference proteome</keyword>
<evidence type="ECO:0000256" key="14">
    <source>
        <dbReference type="SAM" id="Coils"/>
    </source>
</evidence>
<evidence type="ECO:0000256" key="2">
    <source>
        <dbReference type="ARBA" id="ARBA00004484"/>
    </source>
</evidence>
<dbReference type="InterPro" id="IPR001895">
    <property type="entry name" value="RASGEF_cat_dom"/>
</dbReference>
<reference evidence="19" key="3">
    <citation type="submission" date="2025-09" db="UniProtKB">
        <authorList>
            <consortium name="Ensembl"/>
        </authorList>
    </citation>
    <scope>IDENTIFICATION</scope>
    <source>
        <strain evidence="19">Glennie</strain>
    </source>
</reference>
<dbReference type="GO" id="GO:0043025">
    <property type="term" value="C:neuronal cell body"/>
    <property type="evidence" value="ECO:0000318"/>
    <property type="project" value="GO_Central"/>
</dbReference>
<dbReference type="GO" id="GO:0021707">
    <property type="term" value="P:cerebellar granule cell differentiation"/>
    <property type="evidence" value="ECO:0007669"/>
    <property type="project" value="Ensembl"/>
</dbReference>
<dbReference type="InterPro" id="IPR000651">
    <property type="entry name" value="Ras-like_Gua-exchang_fac_N"/>
</dbReference>
<reference evidence="19 20" key="1">
    <citation type="journal article" date="2008" name="Nature">
        <title>Genome analysis of the platypus reveals unique signatures of evolution.</title>
        <authorList>
            <person name="Warren W.C."/>
            <person name="Hillier L.W."/>
            <person name="Marshall Graves J.A."/>
            <person name="Birney E."/>
            <person name="Ponting C.P."/>
            <person name="Grutzner F."/>
            <person name="Belov K."/>
            <person name="Miller W."/>
            <person name="Clarke L."/>
            <person name="Chinwalla A.T."/>
            <person name="Yang S.P."/>
            <person name="Heger A."/>
            <person name="Locke D.P."/>
            <person name="Miethke P."/>
            <person name="Waters P.D."/>
            <person name="Veyrunes F."/>
            <person name="Fulton L."/>
            <person name="Fulton B."/>
            <person name="Graves T."/>
            <person name="Wallis J."/>
            <person name="Puente X.S."/>
            <person name="Lopez-Otin C."/>
            <person name="Ordonez G.R."/>
            <person name="Eichler E.E."/>
            <person name="Chen L."/>
            <person name="Cheng Z."/>
            <person name="Deakin J.E."/>
            <person name="Alsop A."/>
            <person name="Thompson K."/>
            <person name="Kirby P."/>
            <person name="Papenfuss A.T."/>
            <person name="Wakefield M.J."/>
            <person name="Olender T."/>
            <person name="Lancet D."/>
            <person name="Huttley G.A."/>
            <person name="Smit A.F."/>
            <person name="Pask A."/>
            <person name="Temple-Smith P."/>
            <person name="Batzer M.A."/>
            <person name="Walker J.A."/>
            <person name="Konkel M.K."/>
            <person name="Harris R.S."/>
            <person name="Whittington C.M."/>
            <person name="Wong E.S."/>
            <person name="Gemmell N.J."/>
            <person name="Buschiazzo E."/>
            <person name="Vargas Jentzsch I.M."/>
            <person name="Merkel A."/>
            <person name="Schmitz J."/>
            <person name="Zemann A."/>
            <person name="Churakov G."/>
            <person name="Kriegs J.O."/>
            <person name="Brosius J."/>
            <person name="Murchison E.P."/>
            <person name="Sachidanandam R."/>
            <person name="Smith C."/>
            <person name="Hannon G.J."/>
            <person name="Tsend-Ayush E."/>
            <person name="McMillan D."/>
            <person name="Attenborough R."/>
            <person name="Rens W."/>
            <person name="Ferguson-Smith M."/>
            <person name="Lefevre C.M."/>
            <person name="Sharp J.A."/>
            <person name="Nicholas K.R."/>
            <person name="Ray D.A."/>
            <person name="Kube M."/>
            <person name="Reinhardt R."/>
            <person name="Pringle T.H."/>
            <person name="Taylor J."/>
            <person name="Jones R.C."/>
            <person name="Nixon B."/>
            <person name="Dacheux J.L."/>
            <person name="Niwa H."/>
            <person name="Sekita Y."/>
            <person name="Huang X."/>
            <person name="Stark A."/>
            <person name="Kheradpour P."/>
            <person name="Kellis M."/>
            <person name="Flicek P."/>
            <person name="Chen Y."/>
            <person name="Webber C."/>
            <person name="Hardison R."/>
            <person name="Nelson J."/>
            <person name="Hallsworth-Pepin K."/>
            <person name="Delehaunty K."/>
            <person name="Markovic C."/>
            <person name="Minx P."/>
            <person name="Feng Y."/>
            <person name="Kremitzki C."/>
            <person name="Mitreva M."/>
            <person name="Glasscock J."/>
            <person name="Wylie T."/>
            <person name="Wohldmann P."/>
            <person name="Thiru P."/>
            <person name="Nhan M.N."/>
            <person name="Pohl C.S."/>
            <person name="Smith S.M."/>
            <person name="Hou S."/>
            <person name="Nefedov M."/>
            <person name="de Jong P.J."/>
            <person name="Renfree M.B."/>
            <person name="Mardis E.R."/>
            <person name="Wilson R.K."/>
        </authorList>
    </citation>
    <scope>NUCLEOTIDE SEQUENCE [LARGE SCALE GENOMIC DNA]</scope>
    <source>
        <strain evidence="19 20">Glennie</strain>
    </source>
</reference>
<dbReference type="GO" id="GO:0048814">
    <property type="term" value="P:regulation of dendrite morphogenesis"/>
    <property type="evidence" value="ECO:0000318"/>
    <property type="project" value="GO_Central"/>
</dbReference>
<evidence type="ECO:0000256" key="7">
    <source>
        <dbReference type="ARBA" id="ARBA00023273"/>
    </source>
</evidence>
<reference evidence="19" key="2">
    <citation type="submission" date="2025-08" db="UniProtKB">
        <authorList>
            <consortium name="Ensembl"/>
        </authorList>
    </citation>
    <scope>IDENTIFICATION</scope>
    <source>
        <strain evidence="19">Glennie</strain>
    </source>
</reference>
<feature type="region of interest" description="Disordered" evidence="15">
    <location>
        <begin position="797"/>
        <end position="863"/>
    </location>
</feature>
<dbReference type="PROSITE" id="PS50009">
    <property type="entry name" value="RASGEF_CAT"/>
    <property type="match status" value="1"/>
</dbReference>
<dbReference type="Proteomes" id="UP000002279">
    <property type="component" value="Chromosome 3"/>
</dbReference>
<evidence type="ECO:0000256" key="5">
    <source>
        <dbReference type="ARBA" id="ARBA00022737"/>
    </source>
</evidence>
<evidence type="ECO:0000313" key="19">
    <source>
        <dbReference type="Ensembl" id="ENSOANP00000040327.1"/>
    </source>
</evidence>
<keyword evidence="3" id="KW-0597">Phosphoprotein</keyword>
<keyword evidence="7" id="KW-0966">Cell projection</keyword>
<dbReference type="PROSITE" id="PS51377">
    <property type="entry name" value="KIND"/>
    <property type="match status" value="2"/>
</dbReference>
<dbReference type="Pfam" id="PF00617">
    <property type="entry name" value="RasGEF"/>
    <property type="match status" value="1"/>
</dbReference>
<sequence length="1869" mass="208505">MEEAAPSVDHLDEEEAKDLDFYGFEPLPTLLEDEENVSLADILSLRDSGLTEQDIWAICLECSYSMKSISNSSIFQTLCITPDTLAFNTVGNVCFMEQLSDDPEGAFVPPEFDITGNTFEAHIYSLGATLRAAVEYVREPELAPQFTQDLEALLDQMQEDNPGHRPDIESIISLCEEKMKLASSCNICQSLSAVGRRVLSIESFGAFQDVNDSIWRGKMSQKNMGPKLKPNEKTTSDLSSAEDVSLNCLTGVVLKDREGDRKEGGISFENRSPPLKARLETLVKNGEKDDQERFTSFILDSKYYASDPDRDFLKKSRLRKIQTFPKLPIEAPEANNFCVSVASSGSLSKKGQFPISELFPLEKKSCPVEKNGPSGIKAQTKLKSDVRDGLRVEVPLPCEEATVESKGDRKAGSAGNMGKGGAGPNGETLRECGPQNDPIQILEGEDGSAGIPGNELTSLTGTNLDEQLSPLNQIPPPQSSNSWMAQPDSEGNSESEIISNEQRISLQDLLSQVVRPFKEYELWALCHECLSTLQSYTDYPAYLCLDSVLIDADGNVLFDTPKEGGPYNSFYLAPEIEEEKVVTEKASVYCVAAILWTAAKYNFPLNHKLALPRKLKRLLLDMAKSDSDERPSIADAIKTCSGYLLQRGMNGKKVLAHLSSSTCKQVYPEEEVISLQNAFSVVEFKNKSNKLFSSDSPSGFVPSTNESKLIAVKGPIPCRFSPYKETSELPDAFTSSATHFKPIIIAQTTETTKENHASTLSQPESPEGEEFDFSNKKGIFVGDIENRASEDQLATLNKKTQDMPSSAPDIKSSTQAVPKEETPGSVPKEDSPSPLISSDSQREKSLSISSDSSACPTLPAPTLINDFLSKQEQKLKEIGQDPREQLSNQQPPPDKKAKSPMSSSVSQGTLGKNLQNRSSKLPSGENADAPDQGEENHGLMVQTRVEKGSDKMMLGSALPSPGCGRPANQNPVRPPNLEISSPQNRMICPSLQRAVRLIQEEFAFDGYLENGLEVLIMGEYIFGLKDLTYATFCGAISEKFCDLYWDEKLLQNLFDVVNGKTSSPLGTSENVGSQWEQTTQNMKKSGSLPTGRKLIKDGIGKERRVTTAHANIALSPSPSFVEMDSSDLSQSNFEVGFRPQQTRPEKELYSLDDICSPTHRGLGPELDQEDAENDGATAMVEADDNRNSPHPCPTEFQSCSPGWGSAFYEVDCFSSEVYNYVKKLGRQKGNEPQNLDAKNLKPLLDRECNQELEQQLMIEKKNYRKTVKFYQKLLQKEKRNKGSEVKTMLSKLKGQLEEMKSKVQFLELVKKYLQVMYPEQWGLEPCALPVIVNIAARCDTDFSPLDESSSLIFYNVNKHQSNKQKRSRILQAGTPLGLMAYLYSRDAFFEGYVQQFIYTFRYFCTPDDFLQFLLDRINSTLSRANKDPSSIFTKIYNRSFCILQAWIEDCYTVDFTRNTGLLDKLEGFISSKIAPLDRYGEQLLSFLEVTTDKKCDGMSRDCTLEDLKEADSDSKSLHTLCKKLSEDNVSRKSFNWKLYKGNGFIMPHHKERQYTIASALPKPCFIEEFYGSYTKTNEKGPYFLTEYSTHQLFSQLTMMQQELFQKCHPVHFLNSRALGVIDKSATIPKAASTESLSGKVGSLFLPNYIQDKYLLQLLRNADNISTWVAAEIVTSHTSKLQVNLLSKFLLIAKSCYEQRNFATAMQILGGLEHLIVRQLPAWKILPAKVAEIMEELKAVEVFLKSDSLCLMEGRRFRSQPTLPSAHLLAMHIQQLETGGFTMTNGAHKWSKLRNIAKVVSQVHAFQESPYTFAVDHKLQSYLKQRIARFSGADVSILAADNHTNFHQGPGEKHSRKIQDTLRRMKATFQ</sequence>
<feature type="compositionally biased region" description="Basic and acidic residues" evidence="15">
    <location>
        <begin position="818"/>
        <end position="831"/>
    </location>
</feature>
<keyword evidence="5" id="KW-0677">Repeat</keyword>
<comment type="function">
    <text evidence="8">RAS-Guanine nucleotide exchange factor (GEF) that controls the negative regulation of neuronal dendrite growth by mediating a signaling pathway linking RAS and MAP2. May be involved in cellular senescence.</text>
</comment>
<comment type="subunit">
    <text evidence="9">Interacts (via KIND2) with MAP2; the interaction enhances MAP2 phosphorylation and localizes KNDC1 to dendrites.</text>
</comment>
<evidence type="ECO:0000256" key="4">
    <source>
        <dbReference type="ARBA" id="ARBA00022658"/>
    </source>
</evidence>
<dbReference type="InterPro" id="IPR011009">
    <property type="entry name" value="Kinase-like_dom_sf"/>
</dbReference>
<dbReference type="SUPFAM" id="SSF56112">
    <property type="entry name" value="Protein kinase-like (PK-like)"/>
    <property type="match status" value="1"/>
</dbReference>
<dbReference type="CTD" id="85442"/>
<dbReference type="FunFam" id="1.10.840.10:FF:000013">
    <property type="entry name" value="Kinase non-catalytic C-lobe domain-containing 1"/>
    <property type="match status" value="1"/>
</dbReference>
<proteinExistence type="predicted"/>
<dbReference type="SMART" id="SM00750">
    <property type="entry name" value="KIND"/>
    <property type="match status" value="2"/>
</dbReference>
<organism evidence="19 20">
    <name type="scientific">Ornithorhynchus anatinus</name>
    <name type="common">Duckbill platypus</name>
    <dbReference type="NCBI Taxonomy" id="9258"/>
    <lineage>
        <taxon>Eukaryota</taxon>
        <taxon>Metazoa</taxon>
        <taxon>Chordata</taxon>
        <taxon>Craniata</taxon>
        <taxon>Vertebrata</taxon>
        <taxon>Euteleostomi</taxon>
        <taxon>Mammalia</taxon>
        <taxon>Monotremata</taxon>
        <taxon>Ornithorhynchidae</taxon>
        <taxon>Ornithorhynchus</taxon>
    </lineage>
</organism>
<evidence type="ECO:0000256" key="8">
    <source>
        <dbReference type="ARBA" id="ARBA00059522"/>
    </source>
</evidence>
<feature type="coiled-coil region" evidence="14">
    <location>
        <begin position="1260"/>
        <end position="1309"/>
    </location>
</feature>
<dbReference type="InParanoid" id="A0A6I8NGW9"/>
<dbReference type="PROSITE" id="PS50212">
    <property type="entry name" value="RASGEF_NTER"/>
    <property type="match status" value="1"/>
</dbReference>
<dbReference type="InterPro" id="IPR011019">
    <property type="entry name" value="KIND_dom"/>
</dbReference>
<evidence type="ECO:0000256" key="11">
    <source>
        <dbReference type="ARBA" id="ARBA00075611"/>
    </source>
</evidence>
<dbReference type="Gene3D" id="1.20.870.10">
    <property type="entry name" value="Son of sevenless (SoS) protein Chain: S domain 1"/>
    <property type="match status" value="1"/>
</dbReference>
<evidence type="ECO:0000256" key="6">
    <source>
        <dbReference type="ARBA" id="ARBA00023054"/>
    </source>
</evidence>
<dbReference type="GeneTree" id="ENSGT00390000011408"/>
<evidence type="ECO:0000256" key="9">
    <source>
        <dbReference type="ARBA" id="ARBA00064286"/>
    </source>
</evidence>
<dbReference type="FunFam" id="1.10.510.10:FF:000529">
    <property type="entry name" value="Kinase non-catalytic C-lobe domain-containing 1"/>
    <property type="match status" value="1"/>
</dbReference>
<feature type="region of interest" description="Disordered" evidence="15">
    <location>
        <begin position="221"/>
        <end position="240"/>
    </location>
</feature>
<protein>
    <recommendedName>
        <fullName evidence="10">Kinase non-catalytic C-lobe domain-containing protein 1</fullName>
    </recommendedName>
    <alternativeName>
        <fullName evidence="12">Protein very KIND</fullName>
    </alternativeName>
    <alternativeName>
        <fullName evidence="11">Ras-GEF domain-containing family member 2</fullName>
    </alternativeName>
</protein>
<dbReference type="OrthoDB" id="10254377at2759"/>
<dbReference type="InterPro" id="IPR023578">
    <property type="entry name" value="Ras_GEF_dom_sf"/>
</dbReference>
<dbReference type="CDD" id="cd06224">
    <property type="entry name" value="REM"/>
    <property type="match status" value="1"/>
</dbReference>
<dbReference type="RefSeq" id="XP_028917331.1">
    <property type="nucleotide sequence ID" value="XM_029061498.2"/>
</dbReference>
<dbReference type="PANTHER" id="PTHR21560">
    <property type="entry name" value="VERY KIND PROTEIN"/>
    <property type="match status" value="1"/>
</dbReference>
<evidence type="ECO:0000259" key="18">
    <source>
        <dbReference type="PROSITE" id="PS51377"/>
    </source>
</evidence>